<accession>A0A1M6IJB2</accession>
<dbReference type="AlphaFoldDB" id="A0A1M6IJB2"/>
<evidence type="ECO:0000259" key="1">
    <source>
        <dbReference type="PROSITE" id="PS51819"/>
    </source>
</evidence>
<dbReference type="PANTHER" id="PTHR36503:SF3">
    <property type="entry name" value="BLR0126 PROTEIN"/>
    <property type="match status" value="1"/>
</dbReference>
<keyword evidence="2" id="KW-0223">Dioxygenase</keyword>
<reference evidence="3" key="1">
    <citation type="submission" date="2016-11" db="EMBL/GenBank/DDBJ databases">
        <authorList>
            <person name="Varghese N."/>
            <person name="Submissions S."/>
        </authorList>
    </citation>
    <scope>NUCLEOTIDE SEQUENCE [LARGE SCALE GENOMIC DNA]</scope>
    <source>
        <strain evidence="3">DSM 17957</strain>
    </source>
</reference>
<gene>
    <name evidence="2" type="ORF">SAMN02745975_01885</name>
</gene>
<dbReference type="InterPro" id="IPR029068">
    <property type="entry name" value="Glyas_Bleomycin-R_OHBP_Dase"/>
</dbReference>
<dbReference type="STRING" id="1121919.SAMN02745975_01885"/>
<dbReference type="PANTHER" id="PTHR36503">
    <property type="entry name" value="BLR2520 PROTEIN"/>
    <property type="match status" value="1"/>
</dbReference>
<sequence>MAPHYLLILLLVFWRKECGSREIDIYAGKYIFVVLKTKAGNVMQPKISLVTIWTDEIERMKEFYNEVLGFKIKNDLGNYVEFENDGVRFAICMREVMYEYSEEFRKQAVGQAFELAFPCGSPGDVDESYFQLIARGAAPIQAPKDMPWNQRTAFFADPDGNIHEIFANL</sequence>
<dbReference type="Proteomes" id="UP000184536">
    <property type="component" value="Unassembled WGS sequence"/>
</dbReference>
<evidence type="ECO:0000313" key="3">
    <source>
        <dbReference type="Proteomes" id="UP000184536"/>
    </source>
</evidence>
<dbReference type="InterPro" id="IPR025870">
    <property type="entry name" value="Glyoxalase-like_dom"/>
</dbReference>
<protein>
    <submittedName>
        <fullName evidence="2">Catechol 2,3-dioxygenase</fullName>
    </submittedName>
</protein>
<name>A0A1M6IJB2_9FIRM</name>
<dbReference type="Pfam" id="PF12681">
    <property type="entry name" value="Glyoxalase_2"/>
    <property type="match status" value="1"/>
</dbReference>
<keyword evidence="2" id="KW-0560">Oxidoreductase</keyword>
<dbReference type="InterPro" id="IPR037523">
    <property type="entry name" value="VOC_core"/>
</dbReference>
<proteinExistence type="predicted"/>
<feature type="domain" description="VOC" evidence="1">
    <location>
        <begin position="46"/>
        <end position="168"/>
    </location>
</feature>
<dbReference type="EMBL" id="FQZV01000021">
    <property type="protein sequence ID" value="SHJ34560.1"/>
    <property type="molecule type" value="Genomic_DNA"/>
</dbReference>
<dbReference type="SUPFAM" id="SSF54593">
    <property type="entry name" value="Glyoxalase/Bleomycin resistance protein/Dihydroxybiphenyl dioxygenase"/>
    <property type="match status" value="1"/>
</dbReference>
<evidence type="ECO:0000313" key="2">
    <source>
        <dbReference type="EMBL" id="SHJ34560.1"/>
    </source>
</evidence>
<organism evidence="2 3">
    <name type="scientific">Geosporobacter subterraneus DSM 17957</name>
    <dbReference type="NCBI Taxonomy" id="1121919"/>
    <lineage>
        <taxon>Bacteria</taxon>
        <taxon>Bacillati</taxon>
        <taxon>Bacillota</taxon>
        <taxon>Clostridia</taxon>
        <taxon>Peptostreptococcales</taxon>
        <taxon>Thermotaleaceae</taxon>
        <taxon>Geosporobacter</taxon>
    </lineage>
</organism>
<dbReference type="Gene3D" id="3.10.180.10">
    <property type="entry name" value="2,3-Dihydroxybiphenyl 1,2-Dioxygenase, domain 1"/>
    <property type="match status" value="1"/>
</dbReference>
<dbReference type="GO" id="GO:0051213">
    <property type="term" value="F:dioxygenase activity"/>
    <property type="evidence" value="ECO:0007669"/>
    <property type="project" value="UniProtKB-KW"/>
</dbReference>
<dbReference type="PROSITE" id="PS51819">
    <property type="entry name" value="VOC"/>
    <property type="match status" value="1"/>
</dbReference>
<keyword evidence="3" id="KW-1185">Reference proteome</keyword>